<keyword evidence="1" id="KW-0472">Membrane</keyword>
<dbReference type="GO" id="GO:0016780">
    <property type="term" value="F:phosphotransferase activity, for other substituted phosphate groups"/>
    <property type="evidence" value="ECO:0007669"/>
    <property type="project" value="TreeGrafter"/>
</dbReference>
<name>A0A6J6U3W0_9ZZZZ</name>
<dbReference type="PANTHER" id="PTHR30576">
    <property type="entry name" value="COLANIC BIOSYNTHESIS UDP-GLUCOSE LIPID CARRIER TRANSFERASE"/>
    <property type="match status" value="1"/>
</dbReference>
<organism evidence="4">
    <name type="scientific">freshwater metagenome</name>
    <dbReference type="NCBI Taxonomy" id="449393"/>
    <lineage>
        <taxon>unclassified sequences</taxon>
        <taxon>metagenomes</taxon>
        <taxon>ecological metagenomes</taxon>
    </lineage>
</organism>
<dbReference type="InterPro" id="IPR003362">
    <property type="entry name" value="Bact_transf"/>
</dbReference>
<feature type="domain" description="Bacterial sugar transferase" evidence="2">
    <location>
        <begin position="14"/>
        <end position="187"/>
    </location>
</feature>
<sequence length="219" mass="24424">MEPTTWSASRTRSLIDRSSAALLSLLTLPVLLPCLVVSAIRFRANPIFRQERVGMNQQSFMLPKIRSLPTTTSSTLDKYALNAVTYGKWTRLLRKSHLDELPQLWAVVAGHMSLVGPRPEMVALSSTFDAQFVEMRTLVLPGVTGTWQISEAAAELINESPEFDRLYVEFASPRLDWWILRRTLKNFASGEPATLVELKEQAGRAHNGAKSVAQDQSVA</sequence>
<reference evidence="4" key="1">
    <citation type="submission" date="2020-05" db="EMBL/GenBank/DDBJ databases">
        <authorList>
            <person name="Chiriac C."/>
            <person name="Salcher M."/>
            <person name="Ghai R."/>
            <person name="Kavagutti S V."/>
        </authorList>
    </citation>
    <scope>NUCLEOTIDE SEQUENCE</scope>
</reference>
<dbReference type="EMBL" id="CAEZSF010000327">
    <property type="protein sequence ID" value="CAB4559057.1"/>
    <property type="molecule type" value="Genomic_DNA"/>
</dbReference>
<proteinExistence type="predicted"/>
<evidence type="ECO:0000259" key="2">
    <source>
        <dbReference type="Pfam" id="PF02397"/>
    </source>
</evidence>
<keyword evidence="1" id="KW-1133">Transmembrane helix</keyword>
<evidence type="ECO:0000256" key="1">
    <source>
        <dbReference type="SAM" id="Phobius"/>
    </source>
</evidence>
<keyword evidence="1" id="KW-0812">Transmembrane</keyword>
<accession>A0A6J6U3W0</accession>
<evidence type="ECO:0000313" key="4">
    <source>
        <dbReference type="EMBL" id="CAB4753938.1"/>
    </source>
</evidence>
<evidence type="ECO:0000313" key="3">
    <source>
        <dbReference type="EMBL" id="CAB4559057.1"/>
    </source>
</evidence>
<protein>
    <submittedName>
        <fullName evidence="4">Unannotated protein</fullName>
    </submittedName>
</protein>
<dbReference type="Pfam" id="PF02397">
    <property type="entry name" value="Bac_transf"/>
    <property type="match status" value="1"/>
</dbReference>
<gene>
    <name evidence="3" type="ORF">UFOPK1358_02107</name>
    <name evidence="4" type="ORF">UFOPK2766_01807</name>
</gene>
<dbReference type="PANTHER" id="PTHR30576:SF0">
    <property type="entry name" value="UNDECAPRENYL-PHOSPHATE N-ACETYLGALACTOSAMINYL 1-PHOSPHATE TRANSFERASE-RELATED"/>
    <property type="match status" value="1"/>
</dbReference>
<feature type="transmembrane region" description="Helical" evidence="1">
    <location>
        <begin position="20"/>
        <end position="42"/>
    </location>
</feature>
<dbReference type="AlphaFoldDB" id="A0A6J6U3W0"/>
<dbReference type="EMBL" id="CAEZYU010000098">
    <property type="protein sequence ID" value="CAB4753938.1"/>
    <property type="molecule type" value="Genomic_DNA"/>
</dbReference>